<protein>
    <submittedName>
        <fullName evidence="1">Uncharacterized protein</fullName>
    </submittedName>
</protein>
<evidence type="ECO:0000313" key="1">
    <source>
        <dbReference type="EMBL" id="JAD40470.1"/>
    </source>
</evidence>
<sequence length="50" mass="5834">MIDWKEKELYANVCSINMPFFSFYEPTAPVTEVQSQGRRAAIFMHLLPLI</sequence>
<dbReference type="AlphaFoldDB" id="A0A0A8ZUL5"/>
<reference evidence="1" key="2">
    <citation type="journal article" date="2015" name="Data Brief">
        <title>Shoot transcriptome of the giant reed, Arundo donax.</title>
        <authorList>
            <person name="Barrero R.A."/>
            <person name="Guerrero F.D."/>
            <person name="Moolhuijzen P."/>
            <person name="Goolsby J.A."/>
            <person name="Tidwell J."/>
            <person name="Bellgard S.E."/>
            <person name="Bellgard M.I."/>
        </authorList>
    </citation>
    <scope>NUCLEOTIDE SEQUENCE</scope>
    <source>
        <tissue evidence="1">Shoot tissue taken approximately 20 cm above the soil surface</tissue>
    </source>
</reference>
<accession>A0A0A8ZUL5</accession>
<proteinExistence type="predicted"/>
<organism evidence="1">
    <name type="scientific">Arundo donax</name>
    <name type="common">Giant reed</name>
    <name type="synonym">Donax arundinaceus</name>
    <dbReference type="NCBI Taxonomy" id="35708"/>
    <lineage>
        <taxon>Eukaryota</taxon>
        <taxon>Viridiplantae</taxon>
        <taxon>Streptophyta</taxon>
        <taxon>Embryophyta</taxon>
        <taxon>Tracheophyta</taxon>
        <taxon>Spermatophyta</taxon>
        <taxon>Magnoliopsida</taxon>
        <taxon>Liliopsida</taxon>
        <taxon>Poales</taxon>
        <taxon>Poaceae</taxon>
        <taxon>PACMAD clade</taxon>
        <taxon>Arundinoideae</taxon>
        <taxon>Arundineae</taxon>
        <taxon>Arundo</taxon>
    </lineage>
</organism>
<name>A0A0A8ZUL5_ARUDO</name>
<reference evidence="1" key="1">
    <citation type="submission" date="2014-09" db="EMBL/GenBank/DDBJ databases">
        <authorList>
            <person name="Magalhaes I.L.F."/>
            <person name="Oliveira U."/>
            <person name="Santos F.R."/>
            <person name="Vidigal T.H.D.A."/>
            <person name="Brescovit A.D."/>
            <person name="Santos A.J."/>
        </authorList>
    </citation>
    <scope>NUCLEOTIDE SEQUENCE</scope>
    <source>
        <tissue evidence="1">Shoot tissue taken approximately 20 cm above the soil surface</tissue>
    </source>
</reference>
<dbReference type="EMBL" id="GBRH01257425">
    <property type="protein sequence ID" value="JAD40470.1"/>
    <property type="molecule type" value="Transcribed_RNA"/>
</dbReference>